<dbReference type="PANTHER" id="PTHR43685">
    <property type="entry name" value="GLYCOSYLTRANSFERASE"/>
    <property type="match status" value="1"/>
</dbReference>
<dbReference type="RefSeq" id="WP_205210154.1">
    <property type="nucleotide sequence ID" value="NZ_JAFFZO010000012.1"/>
</dbReference>
<dbReference type="EMBL" id="JAFFZP010000021">
    <property type="protein sequence ID" value="MBN0988375.1"/>
    <property type="molecule type" value="Genomic_DNA"/>
</dbReference>
<comment type="caution">
    <text evidence="2">The sequence shown here is derived from an EMBL/GenBank/DDBJ whole genome shotgun (WGS) entry which is preliminary data.</text>
</comment>
<dbReference type="InterPro" id="IPR050834">
    <property type="entry name" value="Glycosyltransf_2"/>
</dbReference>
<proteinExistence type="predicted"/>
<dbReference type="Gene3D" id="3.90.550.10">
    <property type="entry name" value="Spore Coat Polysaccharide Biosynthesis Protein SpsA, Chain A"/>
    <property type="match status" value="1"/>
</dbReference>
<accession>A0ABS2W9J2</accession>
<sequence length="337" mass="38474">MTDLPLVSVIIPVFNGADYLSESLGSVLTQSYPNIEIIVIDDCSTDSSVALIERLSAGNITVISNPCNLGVSASRNKGMHCAKGKYIAFMDADDVSLSDRIEKQVNFLEQHSEYGLISAAYETFEEQLLTGKKSLKKLPSDPDFIAARLLFQCVICCPAAMLRTDLIRRHGLYFDESLSVCEDWDLWYRVSQVSRVSNIEDVLLYYRKHSSNSSRKRVEMHRNKVRLIQRAFRDHGVSVDQLFDEAFHIKGVAEFSAFVESAERFADLQKKTKRFSENAVMSSSAYVLYEIYKANVKTLGYGIYHVLRASWLYPYMDISRKNRIRNFLRSRLSLLKH</sequence>
<evidence type="ECO:0000259" key="1">
    <source>
        <dbReference type="Pfam" id="PF00535"/>
    </source>
</evidence>
<dbReference type="InterPro" id="IPR029044">
    <property type="entry name" value="Nucleotide-diphossugar_trans"/>
</dbReference>
<dbReference type="InterPro" id="IPR001173">
    <property type="entry name" value="Glyco_trans_2-like"/>
</dbReference>
<evidence type="ECO:0000313" key="2">
    <source>
        <dbReference type="EMBL" id="MBN0988375.1"/>
    </source>
</evidence>
<reference evidence="2 3" key="1">
    <citation type="submission" date="2021-02" db="EMBL/GenBank/DDBJ databases">
        <title>A novel species of genus Amphritea isolated from a fishpond in China.</title>
        <authorList>
            <person name="Lu H."/>
        </authorList>
    </citation>
    <scope>NUCLEOTIDE SEQUENCE [LARGE SCALE GENOMIC DNA]</scope>
    <source>
        <strain evidence="2 3">RP18W</strain>
    </source>
</reference>
<dbReference type="Proteomes" id="UP000760472">
    <property type="component" value="Unassembled WGS sequence"/>
</dbReference>
<feature type="domain" description="Glycosyltransferase 2-like" evidence="1">
    <location>
        <begin position="8"/>
        <end position="165"/>
    </location>
</feature>
<dbReference type="Pfam" id="PF00535">
    <property type="entry name" value="Glycos_transf_2"/>
    <property type="match status" value="1"/>
</dbReference>
<dbReference type="PANTHER" id="PTHR43685:SF11">
    <property type="entry name" value="GLYCOSYLTRANSFERASE TAGX-RELATED"/>
    <property type="match status" value="1"/>
</dbReference>
<protein>
    <submittedName>
        <fullName evidence="2">Glycosyltransferase</fullName>
    </submittedName>
</protein>
<name>A0ABS2W9J2_9GAMM</name>
<keyword evidence="3" id="KW-1185">Reference proteome</keyword>
<dbReference type="SUPFAM" id="SSF53448">
    <property type="entry name" value="Nucleotide-diphospho-sugar transferases"/>
    <property type="match status" value="1"/>
</dbReference>
<evidence type="ECO:0000313" key="3">
    <source>
        <dbReference type="Proteomes" id="UP000760472"/>
    </source>
</evidence>
<gene>
    <name evidence="2" type="ORF">JW498_13460</name>
</gene>
<organism evidence="2 3">
    <name type="scientific">Amphritea pacifica</name>
    <dbReference type="NCBI Taxonomy" id="2811233"/>
    <lineage>
        <taxon>Bacteria</taxon>
        <taxon>Pseudomonadati</taxon>
        <taxon>Pseudomonadota</taxon>
        <taxon>Gammaproteobacteria</taxon>
        <taxon>Oceanospirillales</taxon>
        <taxon>Oceanospirillaceae</taxon>
        <taxon>Amphritea</taxon>
    </lineage>
</organism>